<dbReference type="EMBL" id="CP000816">
    <property type="protein sequence ID" value="ABU81844.1"/>
    <property type="molecule type" value="Genomic_DNA"/>
</dbReference>
<dbReference type="RefSeq" id="WP_011998696.1">
    <property type="nucleotide sequence ID" value="NC_009776.1"/>
</dbReference>
<dbReference type="HOGENOM" id="CLU_1465076_0_0_2"/>
<evidence type="ECO:0000259" key="1">
    <source>
        <dbReference type="SMART" id="SM01118"/>
    </source>
</evidence>
<proteinExistence type="predicted"/>
<dbReference type="GeneID" id="5562533"/>
<accession>A8AA92</accession>
<reference evidence="2 3" key="1">
    <citation type="journal article" date="2008" name="Genome Biol.">
        <title>A genomic analysis of the archaeal system Ignicoccus hospitalis-Nanoarchaeum equitans.</title>
        <authorList>
            <person name="Podar M."/>
            <person name="Anderson I."/>
            <person name="Makarova K.S."/>
            <person name="Elkins J.G."/>
            <person name="Ivanova N."/>
            <person name="Wall M.A."/>
            <person name="Lykidis A."/>
            <person name="Mavromatis K."/>
            <person name="Sun H."/>
            <person name="Hudson M.E."/>
            <person name="Chen W."/>
            <person name="Deciu C."/>
            <person name="Hutchison D."/>
            <person name="Eads J.R."/>
            <person name="Anderson A."/>
            <person name="Fernandes F."/>
            <person name="Szeto E."/>
            <person name="Lapidus A."/>
            <person name="Kyrpides N.C."/>
            <person name="Saier M.H.Jr."/>
            <person name="Richardson P.M."/>
            <person name="Rachel R."/>
            <person name="Huber H."/>
            <person name="Eisen J.A."/>
            <person name="Koonin E.V."/>
            <person name="Keller M."/>
            <person name="Stetter K.O."/>
        </authorList>
    </citation>
    <scope>NUCLEOTIDE SEQUENCE [LARGE SCALE GENOMIC DNA]</scope>
    <source>
        <strain evidence="3">KIN4/I / DSM 18386 / JCM 14125</strain>
    </source>
</reference>
<protein>
    <recommendedName>
        <fullName evidence="1">CYTH domain-containing protein</fullName>
    </recommendedName>
</protein>
<dbReference type="Pfam" id="PF01928">
    <property type="entry name" value="CYTH"/>
    <property type="match status" value="1"/>
</dbReference>
<dbReference type="OrthoDB" id="379893at2157"/>
<dbReference type="AlphaFoldDB" id="A8AA92"/>
<dbReference type="InterPro" id="IPR033469">
    <property type="entry name" value="CYTH-like_dom_sf"/>
</dbReference>
<dbReference type="KEGG" id="iho:Igni_0662"/>
<name>A8AA92_IGNH4</name>
<sequence>MKPYEAEARFFVHEGFKETLERMGFKVVYEYKFVDHFYCPPGGWREEGKTLRARDWGGRCEVLFTRVEKLKFGDLEFKRSLYPQGKVKLYEGSLEECVKLLEDMEFVKCGEVRKEEGYIMSNGDVEVALEKINGKWVLEVEVEGADPNSAYLKMKEIMKLLGLKSPTSKSTFELFSNTNTTGPS</sequence>
<organism evidence="2 3">
    <name type="scientific">Ignicoccus hospitalis (strain KIN4/I / DSM 18386 / JCM 14125)</name>
    <dbReference type="NCBI Taxonomy" id="453591"/>
    <lineage>
        <taxon>Archaea</taxon>
        <taxon>Thermoproteota</taxon>
        <taxon>Thermoprotei</taxon>
        <taxon>Desulfurococcales</taxon>
        <taxon>Desulfurococcaceae</taxon>
        <taxon>Ignicoccus</taxon>
    </lineage>
</organism>
<feature type="domain" description="CYTH" evidence="1">
    <location>
        <begin position="3"/>
        <end position="179"/>
    </location>
</feature>
<dbReference type="STRING" id="453591.Igni_0662"/>
<evidence type="ECO:0000313" key="3">
    <source>
        <dbReference type="Proteomes" id="UP000000262"/>
    </source>
</evidence>
<dbReference type="eggNOG" id="arCOG01723">
    <property type="taxonomic scope" value="Archaea"/>
</dbReference>
<gene>
    <name evidence="2" type="ordered locus">Igni_0662</name>
</gene>
<dbReference type="Gene3D" id="2.40.320.10">
    <property type="entry name" value="Hypothetical Protein Pfu-838710-001"/>
    <property type="match status" value="1"/>
</dbReference>
<evidence type="ECO:0000313" key="2">
    <source>
        <dbReference type="EMBL" id="ABU81844.1"/>
    </source>
</evidence>
<keyword evidence="3" id="KW-1185">Reference proteome</keyword>
<dbReference type="SUPFAM" id="SSF55154">
    <property type="entry name" value="CYTH-like phosphatases"/>
    <property type="match status" value="1"/>
</dbReference>
<dbReference type="Proteomes" id="UP000000262">
    <property type="component" value="Chromosome"/>
</dbReference>
<dbReference type="SMART" id="SM01118">
    <property type="entry name" value="CYTH"/>
    <property type="match status" value="1"/>
</dbReference>
<dbReference type="InterPro" id="IPR023577">
    <property type="entry name" value="CYTH_domain"/>
</dbReference>